<reference evidence="2" key="1">
    <citation type="submission" date="2022-03" db="EMBL/GenBank/DDBJ databases">
        <authorList>
            <person name="Sayadi A."/>
        </authorList>
    </citation>
    <scope>NUCLEOTIDE SEQUENCE</scope>
</reference>
<feature type="compositionally biased region" description="Basic residues" evidence="1">
    <location>
        <begin position="45"/>
        <end position="54"/>
    </location>
</feature>
<dbReference type="AlphaFoldDB" id="A0A9P0LWZ7"/>
<protein>
    <submittedName>
        <fullName evidence="2">Uncharacterized protein</fullName>
    </submittedName>
</protein>
<organism evidence="2 3">
    <name type="scientific">Acanthoscelides obtectus</name>
    <name type="common">Bean weevil</name>
    <name type="synonym">Bruchus obtectus</name>
    <dbReference type="NCBI Taxonomy" id="200917"/>
    <lineage>
        <taxon>Eukaryota</taxon>
        <taxon>Metazoa</taxon>
        <taxon>Ecdysozoa</taxon>
        <taxon>Arthropoda</taxon>
        <taxon>Hexapoda</taxon>
        <taxon>Insecta</taxon>
        <taxon>Pterygota</taxon>
        <taxon>Neoptera</taxon>
        <taxon>Endopterygota</taxon>
        <taxon>Coleoptera</taxon>
        <taxon>Polyphaga</taxon>
        <taxon>Cucujiformia</taxon>
        <taxon>Chrysomeloidea</taxon>
        <taxon>Chrysomelidae</taxon>
        <taxon>Bruchinae</taxon>
        <taxon>Bruchini</taxon>
        <taxon>Acanthoscelides</taxon>
    </lineage>
</organism>
<evidence type="ECO:0000313" key="3">
    <source>
        <dbReference type="Proteomes" id="UP001152888"/>
    </source>
</evidence>
<feature type="region of interest" description="Disordered" evidence="1">
    <location>
        <begin position="31"/>
        <end position="60"/>
    </location>
</feature>
<name>A0A9P0LWZ7_ACAOB</name>
<accession>A0A9P0LWZ7</accession>
<proteinExistence type="predicted"/>
<dbReference type="OrthoDB" id="294378at2759"/>
<evidence type="ECO:0000256" key="1">
    <source>
        <dbReference type="SAM" id="MobiDB-lite"/>
    </source>
</evidence>
<dbReference type="Proteomes" id="UP001152888">
    <property type="component" value="Unassembled WGS sequence"/>
</dbReference>
<dbReference type="EMBL" id="CAKOFQ010007740">
    <property type="protein sequence ID" value="CAH2007288.1"/>
    <property type="molecule type" value="Genomic_DNA"/>
</dbReference>
<keyword evidence="3" id="KW-1185">Reference proteome</keyword>
<gene>
    <name evidence="2" type="ORF">ACAOBT_LOCUS29569</name>
</gene>
<comment type="caution">
    <text evidence="2">The sequence shown here is derived from an EMBL/GenBank/DDBJ whole genome shotgun (WGS) entry which is preliminary data.</text>
</comment>
<evidence type="ECO:0000313" key="2">
    <source>
        <dbReference type="EMBL" id="CAH2007288.1"/>
    </source>
</evidence>
<sequence length="60" mass="6942">MVVRVVHVEQIRENNMEYLKMKLIEDILSKRPSECTSTKSSKGLKSSKRSKATSRKSFQI</sequence>